<proteinExistence type="predicted"/>
<sequence>MFQKEKQKDTNIFSPTSIKETIKEKNPFKELKHFSRNPRKKRELKGVQKKVFFKPLANQNRNSQKKIDLLKMNYNNKPQIKNICKQFVPQLEGQIQDMNIYNVYLGKMSNEEKALEWLKNKFPKRHFVKNLSYGIYNDQINQSYVCFNSRLRGGVPEKLLLVYFDEGTRKNTSNCHSLDALKSLGNGAKNMYIFWQDEGGSKETNFWEENFYTDLIYEKGSGYDSPAYLNINSIVLKKKENNEIVAVFPIKCQMKAPLSLHNYDLELRFPYYKYQYKGFFWKTRKIKRIQKIDLYAKQTGEKRTLYYKN</sequence>
<reference evidence="1 2" key="1">
    <citation type="journal article" date="2008" name="J. Bacteriol.">
        <title>Comparative genome analysis of 'Candidatus Phytoplasma australiense' (subgroup tuf-Australia I; rp-A) and 'Ca. Phytoplasma asteris' strains OY-M and AY-WB.</title>
        <authorList>
            <person name="Tran-Nguyen L.T."/>
            <person name="Kube M."/>
            <person name="Schneider B."/>
            <person name="Reinhardt R."/>
            <person name="Gibb K.S."/>
        </authorList>
    </citation>
    <scope>NUCLEOTIDE SEQUENCE [LARGE SCALE GENOMIC DNA]</scope>
</reference>
<gene>
    <name evidence="1" type="ordered locus">PA0082</name>
</gene>
<dbReference type="EMBL" id="AM422018">
    <property type="protein sequence ID" value="CAM11417.1"/>
    <property type="molecule type" value="Genomic_DNA"/>
</dbReference>
<evidence type="ECO:0000313" key="1">
    <source>
        <dbReference type="EMBL" id="CAM11417.1"/>
    </source>
</evidence>
<dbReference type="AlphaFoldDB" id="B1V8Y5"/>
<protein>
    <submittedName>
        <fullName evidence="1">Uncharacterized protein</fullName>
    </submittedName>
</protein>
<dbReference type="KEGG" id="pal:PA0082"/>
<dbReference type="Proteomes" id="UP000008323">
    <property type="component" value="Chromosome"/>
</dbReference>
<name>B1V8Y5_PHYAS</name>
<accession>B1V8Y5</accession>
<evidence type="ECO:0000313" key="2">
    <source>
        <dbReference type="Proteomes" id="UP000008323"/>
    </source>
</evidence>
<organism evidence="1 2">
    <name type="scientific">Phytoplasma australiense</name>
    <dbReference type="NCBI Taxonomy" id="59748"/>
    <lineage>
        <taxon>Bacteria</taxon>
        <taxon>Bacillati</taxon>
        <taxon>Mycoplasmatota</taxon>
        <taxon>Mollicutes</taxon>
        <taxon>Acholeplasmatales</taxon>
        <taxon>Acholeplasmataceae</taxon>
        <taxon>Candidatus Phytoplasma</taxon>
        <taxon>16SrXII (Stolbur group)</taxon>
    </lineage>
</organism>